<dbReference type="FunFam" id="3.30.2460.20:FF:000001">
    <property type="entry name" value="Wnt homolog"/>
    <property type="match status" value="1"/>
</dbReference>
<protein>
    <recommendedName>
        <fullName evidence="10">Protein Wnt</fullName>
    </recommendedName>
</protein>
<dbReference type="PRINTS" id="PR01349">
    <property type="entry name" value="WNTPROTEIN"/>
</dbReference>
<dbReference type="GO" id="GO:0005109">
    <property type="term" value="F:frizzled binding"/>
    <property type="evidence" value="ECO:0007669"/>
    <property type="project" value="TreeGrafter"/>
</dbReference>
<organism evidence="12 13">
    <name type="scientific">Mytilus coruscus</name>
    <name type="common">Sea mussel</name>
    <dbReference type="NCBI Taxonomy" id="42192"/>
    <lineage>
        <taxon>Eukaryota</taxon>
        <taxon>Metazoa</taxon>
        <taxon>Spiralia</taxon>
        <taxon>Lophotrochozoa</taxon>
        <taxon>Mollusca</taxon>
        <taxon>Bivalvia</taxon>
        <taxon>Autobranchia</taxon>
        <taxon>Pteriomorphia</taxon>
        <taxon>Mytilida</taxon>
        <taxon>Mytiloidea</taxon>
        <taxon>Mytilidae</taxon>
        <taxon>Mytilinae</taxon>
        <taxon>Mytilus</taxon>
    </lineage>
</organism>
<evidence type="ECO:0000256" key="6">
    <source>
        <dbReference type="ARBA" id="ARBA00022687"/>
    </source>
</evidence>
<evidence type="ECO:0000313" key="13">
    <source>
        <dbReference type="Proteomes" id="UP000507470"/>
    </source>
</evidence>
<accession>A0A6J8A5S0</accession>
<evidence type="ECO:0000256" key="1">
    <source>
        <dbReference type="ARBA" id="ARBA00004498"/>
    </source>
</evidence>
<evidence type="ECO:0000256" key="4">
    <source>
        <dbReference type="ARBA" id="ARBA00022525"/>
    </source>
</evidence>
<proteinExistence type="inferred from homology"/>
<comment type="function">
    <text evidence="10">Ligand for members of the frizzled family of seven transmembrane receptors.</text>
</comment>
<dbReference type="AlphaFoldDB" id="A0A6J8A5S0"/>
<evidence type="ECO:0000256" key="10">
    <source>
        <dbReference type="RuleBase" id="RU003500"/>
    </source>
</evidence>
<dbReference type="PANTHER" id="PTHR12027">
    <property type="entry name" value="WNT RELATED"/>
    <property type="match status" value="1"/>
</dbReference>
<keyword evidence="4" id="KW-0964">Secreted</keyword>
<dbReference type="Proteomes" id="UP000507470">
    <property type="component" value="Unassembled WGS sequence"/>
</dbReference>
<comment type="similarity">
    <text evidence="2 10">Belongs to the Wnt family.</text>
</comment>
<dbReference type="GO" id="GO:0045165">
    <property type="term" value="P:cell fate commitment"/>
    <property type="evidence" value="ECO:0007669"/>
    <property type="project" value="TreeGrafter"/>
</dbReference>
<feature type="transmembrane region" description="Helical" evidence="11">
    <location>
        <begin position="12"/>
        <end position="30"/>
    </location>
</feature>
<evidence type="ECO:0000256" key="7">
    <source>
        <dbReference type="ARBA" id="ARBA00023157"/>
    </source>
</evidence>
<dbReference type="GO" id="GO:0005125">
    <property type="term" value="F:cytokine activity"/>
    <property type="evidence" value="ECO:0007669"/>
    <property type="project" value="TreeGrafter"/>
</dbReference>
<evidence type="ECO:0000256" key="3">
    <source>
        <dbReference type="ARBA" id="ARBA00022473"/>
    </source>
</evidence>
<name>A0A6J8A5S0_MYTCO</name>
<dbReference type="GO" id="GO:0005615">
    <property type="term" value="C:extracellular space"/>
    <property type="evidence" value="ECO:0007669"/>
    <property type="project" value="TreeGrafter"/>
</dbReference>
<dbReference type="PANTHER" id="PTHR12027:SF77">
    <property type="entry name" value="PROTEIN WNT-5"/>
    <property type="match status" value="1"/>
</dbReference>
<evidence type="ECO:0000256" key="2">
    <source>
        <dbReference type="ARBA" id="ARBA00005683"/>
    </source>
</evidence>
<gene>
    <name evidence="12" type="ORF">MCOR_4435</name>
</gene>
<evidence type="ECO:0000256" key="8">
    <source>
        <dbReference type="ARBA" id="ARBA00023180"/>
    </source>
</evidence>
<sequence>MTETQWNGTVLYLLGIVQAIFVVVNANVWWSLGTNPRMLMVGVQPFCTELRELSPGQIRACQNHHDHMPSVGRGARLGITECQTQFKNRRWNCTTIEDDRTVFGPVIQIASREAAFMHSILAAGVVSAIARSCRDGELSSCHCSKALRPKELVRDWIWGGCGDNIQYGYKFGSYFVDLREKDKNHPRLSPELSRMLMNLHNNEAGRRAVYNYANVACKCHGVSGSCSLKTCWQALPPFKDVGKRLKDRYDGAVEVKFNKRGTRLIRKKRRFNKPTQDDLLYVNTSPDYCVANKTTGSLGTVGRECNRLSEGMDGCRLMCCGRGYNTFKRKLVERCQCKFHWCCYVKCRTCERIVDINSCK</sequence>
<keyword evidence="3 10" id="KW-0217">Developmental protein</keyword>
<keyword evidence="9" id="KW-0449">Lipoprotein</keyword>
<keyword evidence="6 10" id="KW-0879">Wnt signaling pathway</keyword>
<dbReference type="Gene3D" id="3.30.2460.20">
    <property type="match status" value="1"/>
</dbReference>
<reference evidence="12 13" key="1">
    <citation type="submission" date="2020-06" db="EMBL/GenBank/DDBJ databases">
        <authorList>
            <person name="Li R."/>
            <person name="Bekaert M."/>
        </authorList>
    </citation>
    <scope>NUCLEOTIDE SEQUENCE [LARGE SCALE GENOMIC DNA]</scope>
    <source>
        <strain evidence="13">wild</strain>
    </source>
</reference>
<keyword evidence="11" id="KW-1133">Transmembrane helix</keyword>
<keyword evidence="8" id="KW-0325">Glycoprotein</keyword>
<dbReference type="InterPro" id="IPR043158">
    <property type="entry name" value="Wnt_C"/>
</dbReference>
<dbReference type="CDD" id="cd19337">
    <property type="entry name" value="Wnt_Wnt5"/>
    <property type="match status" value="1"/>
</dbReference>
<keyword evidence="13" id="KW-1185">Reference proteome</keyword>
<evidence type="ECO:0000256" key="11">
    <source>
        <dbReference type="SAM" id="Phobius"/>
    </source>
</evidence>
<dbReference type="InterPro" id="IPR005817">
    <property type="entry name" value="Wnt"/>
</dbReference>
<evidence type="ECO:0000256" key="9">
    <source>
        <dbReference type="ARBA" id="ARBA00023288"/>
    </source>
</evidence>
<dbReference type="InterPro" id="IPR018161">
    <property type="entry name" value="Wnt_CS"/>
</dbReference>
<keyword evidence="7" id="KW-1015">Disulfide bond</keyword>
<dbReference type="GO" id="GO:0060070">
    <property type="term" value="P:canonical Wnt signaling pathway"/>
    <property type="evidence" value="ECO:0007669"/>
    <property type="project" value="TreeGrafter"/>
</dbReference>
<evidence type="ECO:0000256" key="5">
    <source>
        <dbReference type="ARBA" id="ARBA00022530"/>
    </source>
</evidence>
<dbReference type="GO" id="GO:0030182">
    <property type="term" value="P:neuron differentiation"/>
    <property type="evidence" value="ECO:0007669"/>
    <property type="project" value="TreeGrafter"/>
</dbReference>
<keyword evidence="5" id="KW-0272">Extracellular matrix</keyword>
<dbReference type="SMART" id="SM00097">
    <property type="entry name" value="WNT1"/>
    <property type="match status" value="1"/>
</dbReference>
<dbReference type="Pfam" id="PF00110">
    <property type="entry name" value="wnt"/>
    <property type="match status" value="1"/>
</dbReference>
<dbReference type="PROSITE" id="PS00246">
    <property type="entry name" value="WNT1"/>
    <property type="match status" value="1"/>
</dbReference>
<dbReference type="EMBL" id="CACVKT020000761">
    <property type="protein sequence ID" value="CAC5362786.1"/>
    <property type="molecule type" value="Genomic_DNA"/>
</dbReference>
<keyword evidence="11" id="KW-0472">Membrane</keyword>
<comment type="subcellular location">
    <subcellularLocation>
        <location evidence="1 10">Secreted</location>
        <location evidence="1 10">Extracellular space</location>
        <location evidence="1 10">Extracellular matrix</location>
    </subcellularLocation>
</comment>
<keyword evidence="11" id="KW-0812">Transmembrane</keyword>
<evidence type="ECO:0000313" key="12">
    <source>
        <dbReference type="EMBL" id="CAC5362786.1"/>
    </source>
</evidence>
<dbReference type="OrthoDB" id="5945655at2759"/>